<dbReference type="Gene3D" id="3.50.50.60">
    <property type="entry name" value="FAD/NAD(P)-binding domain"/>
    <property type="match status" value="1"/>
</dbReference>
<reference evidence="2 3" key="1">
    <citation type="submission" date="2018-02" db="EMBL/GenBank/DDBJ databases">
        <title>The genomes of Aspergillus section Nigri reveals drivers in fungal speciation.</title>
        <authorList>
            <consortium name="DOE Joint Genome Institute"/>
            <person name="Vesth T.C."/>
            <person name="Nybo J."/>
            <person name="Theobald S."/>
            <person name="Brandl J."/>
            <person name="Frisvad J.C."/>
            <person name="Nielsen K.F."/>
            <person name="Lyhne E.K."/>
            <person name="Kogle M.E."/>
            <person name="Kuo A."/>
            <person name="Riley R."/>
            <person name="Clum A."/>
            <person name="Nolan M."/>
            <person name="Lipzen A."/>
            <person name="Salamov A."/>
            <person name="Henrissat B."/>
            <person name="Wiebenga A."/>
            <person name="De vries R.P."/>
            <person name="Grigoriev I.V."/>
            <person name="Mortensen U.H."/>
            <person name="Andersen M.R."/>
            <person name="Baker S.E."/>
        </authorList>
    </citation>
    <scope>NUCLEOTIDE SEQUENCE [LARGE SCALE GENOMIC DNA]</scope>
    <source>
        <strain evidence="2 3">CBS 121593</strain>
    </source>
</reference>
<dbReference type="GO" id="GO:0050660">
    <property type="term" value="F:flavin adenine dinucleotide binding"/>
    <property type="evidence" value="ECO:0007669"/>
    <property type="project" value="TreeGrafter"/>
</dbReference>
<evidence type="ECO:0000313" key="2">
    <source>
        <dbReference type="EMBL" id="RAK95719.1"/>
    </source>
</evidence>
<organism evidence="2 3">
    <name type="scientific">Aspergillus ibericus CBS 121593</name>
    <dbReference type="NCBI Taxonomy" id="1448316"/>
    <lineage>
        <taxon>Eukaryota</taxon>
        <taxon>Fungi</taxon>
        <taxon>Dikarya</taxon>
        <taxon>Ascomycota</taxon>
        <taxon>Pezizomycotina</taxon>
        <taxon>Eurotiomycetes</taxon>
        <taxon>Eurotiomycetidae</taxon>
        <taxon>Eurotiales</taxon>
        <taxon>Aspergillaceae</taxon>
        <taxon>Aspergillus</taxon>
        <taxon>Aspergillus subgen. Circumdati</taxon>
    </lineage>
</organism>
<dbReference type="InterPro" id="IPR036188">
    <property type="entry name" value="FAD/NAD-bd_sf"/>
</dbReference>
<dbReference type="GeneID" id="37225386"/>
<keyword evidence="1" id="KW-0560">Oxidoreductase</keyword>
<proteinExistence type="predicted"/>
<evidence type="ECO:0000256" key="1">
    <source>
        <dbReference type="ARBA" id="ARBA00023002"/>
    </source>
</evidence>
<keyword evidence="3" id="KW-1185">Reference proteome</keyword>
<evidence type="ECO:0000313" key="3">
    <source>
        <dbReference type="Proteomes" id="UP000249402"/>
    </source>
</evidence>
<dbReference type="STRING" id="1448316.A0A395GJT2"/>
<dbReference type="Proteomes" id="UP000249402">
    <property type="component" value="Unassembled WGS sequence"/>
</dbReference>
<gene>
    <name evidence="2" type="ORF">BO80DRAFT_429656</name>
</gene>
<sequence>MNGARHLSLTCVMAYGYENDNARLSGSVVGEYPPKADVRSMIARHPLPTVAPGTIDPVTVAGDESTNNHVRHVLDRFNAALVNKDAKVLEGFFADQAYWRDELAFTYHLRTFSAPDTIAAALLETAALRGVVGGVSVDGAAQFVPTSPTLQFIECGVVFRTAAPGAICKGKVVLLPVKRDSSDDIEWKIWVLVTVLDSLDVHPEDESLLQCPGRSFDGLETFETDVFIIGGGNAAIALAARLKALGVESVMAERNAVMGNNWDLRYDSLHFHIPASSCDLPFLRYEEHLRGQHFLTKDELASQVRRYVAAFNLNCITSAQIQSTYYDLSAQRWKIRFQTPAGQRTAVAKHLVLAKGHGSQKPRTPVIADSHLYQGISIHSVQYRNAKQLRTQGAKSVIVVGSANTAFDVIENCHAAGLRTTMVARSPTHMIPVDHICHPLCLGSYEFGVEAADWHFLAFPLTVRGQLANQVLKQLASQEPHRYDALAATGFDFMDGNHPDASLVHTLYERGGGHYVDMGGTKLLADGKVALKAGVQPIAYTATGLQFSDSSRIDADAVVWCTGFSDLNARDTIVETLGDDETEDNKQVLGPHAIAARMDATWGVDAEGEIRGMFKRHSHLDNFWIMGGFTQQHRWYSRTLAQQIKAALEGVLPPAYRDTPQRSRE</sequence>
<protein>
    <submittedName>
        <fullName evidence="2">Monooxygenase</fullName>
    </submittedName>
</protein>
<dbReference type="SUPFAM" id="SSF51905">
    <property type="entry name" value="FAD/NAD(P)-binding domain"/>
    <property type="match status" value="1"/>
</dbReference>
<dbReference type="EMBL" id="KZ824486">
    <property type="protein sequence ID" value="RAK95719.1"/>
    <property type="molecule type" value="Genomic_DNA"/>
</dbReference>
<dbReference type="AlphaFoldDB" id="A0A395GJT2"/>
<dbReference type="VEuPathDB" id="FungiDB:BO80DRAFT_429656"/>
<dbReference type="Pfam" id="PF13738">
    <property type="entry name" value="Pyr_redox_3"/>
    <property type="match status" value="1"/>
</dbReference>
<dbReference type="GO" id="GO:0004497">
    <property type="term" value="F:monooxygenase activity"/>
    <property type="evidence" value="ECO:0007669"/>
    <property type="project" value="UniProtKB-KW"/>
</dbReference>
<dbReference type="PANTHER" id="PTHR43539">
    <property type="entry name" value="FLAVIN-BINDING MONOOXYGENASE-LIKE PROTEIN (AFU_ORTHOLOGUE AFUA_4G09220)"/>
    <property type="match status" value="1"/>
</dbReference>
<accession>A0A395GJT2</accession>
<dbReference type="InterPro" id="IPR050982">
    <property type="entry name" value="Auxin_biosynth/cation_transpt"/>
</dbReference>
<name>A0A395GJT2_9EURO</name>
<dbReference type="OrthoDB" id="74360at2759"/>
<dbReference type="PANTHER" id="PTHR43539:SF68">
    <property type="entry name" value="FLAVIN-BINDING MONOOXYGENASE-LIKE PROTEIN (AFU_ORTHOLOGUE AFUA_4G09220)"/>
    <property type="match status" value="1"/>
</dbReference>
<dbReference type="RefSeq" id="XP_025570047.1">
    <property type="nucleotide sequence ID" value="XM_025720521.1"/>
</dbReference>
<keyword evidence="2" id="KW-0503">Monooxygenase</keyword>